<dbReference type="KEGG" id="eff:skT53_02290"/>
<reference evidence="1 2" key="1">
    <citation type="submission" date="2020-08" db="EMBL/GenBank/DDBJ databases">
        <title>Complete Genome Sequence of Effusibacillus dendaii Strain skT53, Isolated from Farmland soil.</title>
        <authorList>
            <person name="Konishi T."/>
            <person name="Kawasaki H."/>
        </authorList>
    </citation>
    <scope>NUCLEOTIDE SEQUENCE [LARGE SCALE GENOMIC DNA]</scope>
    <source>
        <strain evidence="2">skT53</strain>
    </source>
</reference>
<accession>A0A7I8D566</accession>
<sequence length="128" mass="14754">MVARLQHIYTEGGVLIQDVPVLFCPTCLHTEIAPDIEMDFHLFAHNCETDRVRSASLSDAVGDEKILQILEKYPEDERIRSNQRVLPEQIDATLDLMITAKQQNDQAWYNELVERLQMFRSLLGVKRG</sequence>
<dbReference type="AlphaFoldDB" id="A0A7I8D566"/>
<evidence type="ECO:0000313" key="1">
    <source>
        <dbReference type="EMBL" id="BCJ85244.1"/>
    </source>
</evidence>
<dbReference type="Proteomes" id="UP000593802">
    <property type="component" value="Chromosome"/>
</dbReference>
<evidence type="ECO:0000313" key="2">
    <source>
        <dbReference type="Proteomes" id="UP000593802"/>
    </source>
</evidence>
<name>A0A7I8D566_9BACL</name>
<organism evidence="1 2">
    <name type="scientific">Effusibacillus dendaii</name>
    <dbReference type="NCBI Taxonomy" id="2743772"/>
    <lineage>
        <taxon>Bacteria</taxon>
        <taxon>Bacillati</taxon>
        <taxon>Bacillota</taxon>
        <taxon>Bacilli</taxon>
        <taxon>Bacillales</taxon>
        <taxon>Alicyclobacillaceae</taxon>
        <taxon>Effusibacillus</taxon>
    </lineage>
</organism>
<dbReference type="EMBL" id="AP023366">
    <property type="protein sequence ID" value="BCJ85244.1"/>
    <property type="molecule type" value="Genomic_DNA"/>
</dbReference>
<gene>
    <name evidence="1" type="ORF">skT53_02290</name>
</gene>
<protein>
    <submittedName>
        <fullName evidence="1">Uncharacterized protein</fullName>
    </submittedName>
</protein>
<proteinExistence type="predicted"/>
<keyword evidence="2" id="KW-1185">Reference proteome</keyword>